<dbReference type="Proteomes" id="UP000622638">
    <property type="component" value="Unassembled WGS sequence"/>
</dbReference>
<organism evidence="5 6">
    <name type="scientific">Pseudoduganella buxea</name>
    <dbReference type="NCBI Taxonomy" id="1949069"/>
    <lineage>
        <taxon>Bacteria</taxon>
        <taxon>Pseudomonadati</taxon>
        <taxon>Pseudomonadota</taxon>
        <taxon>Betaproteobacteria</taxon>
        <taxon>Burkholderiales</taxon>
        <taxon>Oxalobacteraceae</taxon>
        <taxon>Telluria group</taxon>
        <taxon>Pseudoduganella</taxon>
    </lineage>
</organism>
<dbReference type="Pfam" id="PF13487">
    <property type="entry name" value="HD_5"/>
    <property type="match status" value="1"/>
</dbReference>
<dbReference type="Proteomes" id="UP000430634">
    <property type="component" value="Unassembled WGS sequence"/>
</dbReference>
<dbReference type="InterPro" id="IPR001789">
    <property type="entry name" value="Sig_transdc_resp-reg_receiver"/>
</dbReference>
<dbReference type="CDD" id="cd17569">
    <property type="entry name" value="REC_HupR-like"/>
    <property type="match status" value="1"/>
</dbReference>
<reference evidence="7" key="2">
    <citation type="journal article" date="2019" name="Int. J. Syst. Evol. Microbiol.">
        <title>The Global Catalogue of Microorganisms (GCM) 10K type strain sequencing project: providing services to taxonomists for standard genome sequencing and annotation.</title>
        <authorList>
            <consortium name="The Broad Institute Genomics Platform"/>
            <consortium name="The Broad Institute Genome Sequencing Center for Infectious Disease"/>
            <person name="Wu L."/>
            <person name="Ma J."/>
        </authorList>
    </citation>
    <scope>NUCLEOTIDE SEQUENCE [LARGE SCALE GENOMIC DNA]</scope>
    <source>
        <strain evidence="7">CGMCC 1.15931</strain>
    </source>
</reference>
<accession>A0A6I3T031</accession>
<dbReference type="GO" id="GO:0008081">
    <property type="term" value="F:phosphoric diester hydrolase activity"/>
    <property type="evidence" value="ECO:0007669"/>
    <property type="project" value="UniProtKB-ARBA"/>
</dbReference>
<reference evidence="5 6" key="3">
    <citation type="submission" date="2019-11" db="EMBL/GenBank/DDBJ databases">
        <title>Type strains purchased from KCTC, JCM and DSMZ.</title>
        <authorList>
            <person name="Lu H."/>
        </authorList>
    </citation>
    <scope>NUCLEOTIDE SEQUENCE [LARGE SCALE GENOMIC DNA]</scope>
    <source>
        <strain evidence="5 6">KCTC 52429</strain>
    </source>
</reference>
<dbReference type="PANTHER" id="PTHR45228:SF8">
    <property type="entry name" value="TWO-COMPONENT RESPONSE REGULATOR-RELATED"/>
    <property type="match status" value="1"/>
</dbReference>
<keyword evidence="7" id="KW-1185">Reference proteome</keyword>
<dbReference type="InterPro" id="IPR003607">
    <property type="entry name" value="HD/PDEase_dom"/>
</dbReference>
<dbReference type="SUPFAM" id="SSF52172">
    <property type="entry name" value="CheY-like"/>
    <property type="match status" value="1"/>
</dbReference>
<proteinExistence type="predicted"/>
<dbReference type="InterPro" id="IPR011006">
    <property type="entry name" value="CheY-like_superfamily"/>
</dbReference>
<dbReference type="OrthoDB" id="9763857at2"/>
<evidence type="ECO:0000313" key="6">
    <source>
        <dbReference type="Proteomes" id="UP000430634"/>
    </source>
</evidence>
<dbReference type="PROSITE" id="PS51832">
    <property type="entry name" value="HD_GYP"/>
    <property type="match status" value="1"/>
</dbReference>
<gene>
    <name evidence="4" type="ORF">GCM10011572_24010</name>
    <name evidence="5" type="ORF">GM672_14000</name>
</gene>
<dbReference type="SMART" id="SM00448">
    <property type="entry name" value="REC"/>
    <property type="match status" value="1"/>
</dbReference>
<protein>
    <submittedName>
        <fullName evidence="4 5">Response regulator</fullName>
    </submittedName>
</protein>
<dbReference type="PROSITE" id="PS50110">
    <property type="entry name" value="RESPONSE_REGULATORY"/>
    <property type="match status" value="1"/>
</dbReference>
<evidence type="ECO:0000313" key="4">
    <source>
        <dbReference type="EMBL" id="GGC01243.1"/>
    </source>
</evidence>
<dbReference type="InterPro" id="IPR037522">
    <property type="entry name" value="HD_GYP_dom"/>
</dbReference>
<name>A0A6I3T031_9BURK</name>
<dbReference type="PANTHER" id="PTHR45228">
    <property type="entry name" value="CYCLIC DI-GMP PHOSPHODIESTERASE TM_0186-RELATED"/>
    <property type="match status" value="1"/>
</dbReference>
<dbReference type="InterPro" id="IPR052020">
    <property type="entry name" value="Cyclic_di-GMP/3'3'-cGAMP_PDE"/>
</dbReference>
<keyword evidence="1" id="KW-0597">Phosphoprotein</keyword>
<comment type="caution">
    <text evidence="5">The sequence shown here is derived from an EMBL/GenBank/DDBJ whole genome shotgun (WGS) entry which is preliminary data.</text>
</comment>
<feature type="domain" description="Response regulatory" evidence="2">
    <location>
        <begin position="16"/>
        <end position="131"/>
    </location>
</feature>
<dbReference type="Pfam" id="PF00072">
    <property type="entry name" value="Response_reg"/>
    <property type="match status" value="1"/>
</dbReference>
<dbReference type="EMBL" id="BMKG01000009">
    <property type="protein sequence ID" value="GGC01243.1"/>
    <property type="molecule type" value="Genomic_DNA"/>
</dbReference>
<evidence type="ECO:0000259" key="3">
    <source>
        <dbReference type="PROSITE" id="PS51832"/>
    </source>
</evidence>
<dbReference type="Gene3D" id="1.10.3210.10">
    <property type="entry name" value="Hypothetical protein af1432"/>
    <property type="match status" value="1"/>
</dbReference>
<dbReference type="SUPFAM" id="SSF109604">
    <property type="entry name" value="HD-domain/PDEase-like"/>
    <property type="match status" value="1"/>
</dbReference>
<evidence type="ECO:0000313" key="5">
    <source>
        <dbReference type="EMBL" id="MTV53842.1"/>
    </source>
</evidence>
<feature type="modified residue" description="4-aspartylphosphate" evidence="1">
    <location>
        <position position="65"/>
    </location>
</feature>
<reference evidence="4" key="1">
    <citation type="journal article" date="2014" name="Int. J. Syst. Evol. Microbiol.">
        <title>Complete genome of a new Firmicutes species belonging to the dominant human colonic microbiota ('Ruminococcus bicirculans') reveals two chromosomes and a selective capacity to utilize plant glucans.</title>
        <authorList>
            <consortium name="NISC Comparative Sequencing Program"/>
            <person name="Wegmann U."/>
            <person name="Louis P."/>
            <person name="Goesmann A."/>
            <person name="Henrissat B."/>
            <person name="Duncan S.H."/>
            <person name="Flint H.J."/>
        </authorList>
    </citation>
    <scope>NUCLEOTIDE SEQUENCE</scope>
    <source>
        <strain evidence="4">CGMCC 1.15931</strain>
    </source>
</reference>
<dbReference type="AlphaFoldDB" id="A0A6I3T031"/>
<dbReference type="GO" id="GO:0000160">
    <property type="term" value="P:phosphorelay signal transduction system"/>
    <property type="evidence" value="ECO:0007669"/>
    <property type="project" value="InterPro"/>
</dbReference>
<dbReference type="Gene3D" id="3.40.50.2300">
    <property type="match status" value="1"/>
</dbReference>
<dbReference type="RefSeq" id="WP_155471145.1">
    <property type="nucleotide sequence ID" value="NZ_BMKG01000009.1"/>
</dbReference>
<evidence type="ECO:0000256" key="1">
    <source>
        <dbReference type="PROSITE-ProRule" id="PRU00169"/>
    </source>
</evidence>
<sequence length="424" mass="46202">MPESAAPAAGTATLPTILCVDDEENILSALRRLFRGKGYRVLTAASGAAGLQVLEGESVDLVISDMRMPEMDGAQFLQQVRARWPGTLRLLLTGYSDIHSIIEAINCGEIYRYITKPWDDHDILLVVRQALETRALALEKTRLEQLALRQHAANEAAMAANARLKQNYITTIKILASIAELRGSNQAGSARQMADLARRIAVQLQLDPKETQDVFVAALLHDLGKIGFPDELLSTPLTQMNGQSLGQYRKHPIHAQQLLMPLEDLHGSAAIVRAQLERFDGKGFPDGIAGFAIPLGARILALVADYYNLQQGGMVQRHLREPEARSLILDGSGSRYDPAVVTAFRQVIDGGMAGHAGEGHGGVEILSGELMPGMVLARDLVSREGLMLLAADHVLDARIIAQVQDFENKSGMRLHIFVQRPVPA</sequence>
<dbReference type="CDD" id="cd00077">
    <property type="entry name" value="HDc"/>
    <property type="match status" value="1"/>
</dbReference>
<dbReference type="EMBL" id="WNKZ01000036">
    <property type="protein sequence ID" value="MTV53842.1"/>
    <property type="molecule type" value="Genomic_DNA"/>
</dbReference>
<evidence type="ECO:0000259" key="2">
    <source>
        <dbReference type="PROSITE" id="PS50110"/>
    </source>
</evidence>
<feature type="domain" description="HD-GYP" evidence="3">
    <location>
        <begin position="164"/>
        <end position="360"/>
    </location>
</feature>
<reference evidence="4" key="4">
    <citation type="submission" date="2024-05" db="EMBL/GenBank/DDBJ databases">
        <authorList>
            <person name="Sun Q."/>
            <person name="Zhou Y."/>
        </authorList>
    </citation>
    <scope>NUCLEOTIDE SEQUENCE</scope>
    <source>
        <strain evidence="4">CGMCC 1.15931</strain>
    </source>
</reference>
<evidence type="ECO:0000313" key="7">
    <source>
        <dbReference type="Proteomes" id="UP000622638"/>
    </source>
</evidence>